<dbReference type="GeneID" id="9944335"/>
<protein>
    <submittedName>
        <fullName evidence="1">Uncharacterized protein</fullName>
    </submittedName>
</protein>
<accession>A0A1S0TYG2</accession>
<dbReference type="AlphaFoldDB" id="A0A1S0TYG2"/>
<dbReference type="RefSeq" id="XP_003142499.1">
    <property type="nucleotide sequence ID" value="XM_003142451.1"/>
</dbReference>
<organism evidence="1">
    <name type="scientific">Loa loa</name>
    <name type="common">Eye worm</name>
    <name type="synonym">Filaria loa</name>
    <dbReference type="NCBI Taxonomy" id="7209"/>
    <lineage>
        <taxon>Eukaryota</taxon>
        <taxon>Metazoa</taxon>
        <taxon>Ecdysozoa</taxon>
        <taxon>Nematoda</taxon>
        <taxon>Chromadorea</taxon>
        <taxon>Rhabditida</taxon>
        <taxon>Spirurina</taxon>
        <taxon>Spiruromorpha</taxon>
        <taxon>Filarioidea</taxon>
        <taxon>Onchocercidae</taxon>
        <taxon>Loa</taxon>
    </lineage>
</organism>
<dbReference type="KEGG" id="loa:LOAG_06917"/>
<name>A0A1S0TYG2_LOALO</name>
<sequence>MTTIIINNDNNNNNKTIKDSEIIWYNEVPIAYDSEIVQVWTLSLLSPYRNSTKRTEGSLEGPACRDELILVQIGQINPDLQGEPSKKMMDFFNSRSAMN</sequence>
<gene>
    <name evidence="1" type="ORF">LOAG_06917</name>
</gene>
<proteinExistence type="predicted"/>
<dbReference type="CTD" id="9944335"/>
<dbReference type="InParanoid" id="A0A1S0TYG2"/>
<evidence type="ECO:0000313" key="1">
    <source>
        <dbReference type="EMBL" id="EFO21570.1"/>
    </source>
</evidence>
<reference evidence="1" key="1">
    <citation type="submission" date="2012-04" db="EMBL/GenBank/DDBJ databases">
        <title>The Genome Sequence of Loa loa.</title>
        <authorList>
            <consortium name="The Broad Institute Genome Sequencing Platform"/>
            <consortium name="Broad Institute Genome Sequencing Center for Infectious Disease"/>
            <person name="Nutman T.B."/>
            <person name="Fink D.L."/>
            <person name="Russ C."/>
            <person name="Young S."/>
            <person name="Zeng Q."/>
            <person name="Gargeya S."/>
            <person name="Alvarado L."/>
            <person name="Berlin A."/>
            <person name="Chapman S.B."/>
            <person name="Chen Z."/>
            <person name="Freedman E."/>
            <person name="Gellesch M."/>
            <person name="Goldberg J."/>
            <person name="Griggs A."/>
            <person name="Gujja S."/>
            <person name="Heilman E.R."/>
            <person name="Heiman D."/>
            <person name="Howarth C."/>
            <person name="Mehta T."/>
            <person name="Neiman D."/>
            <person name="Pearson M."/>
            <person name="Roberts A."/>
            <person name="Saif S."/>
            <person name="Shea T."/>
            <person name="Shenoy N."/>
            <person name="Sisk P."/>
            <person name="Stolte C."/>
            <person name="Sykes S."/>
            <person name="White J."/>
            <person name="Yandava C."/>
            <person name="Haas B."/>
            <person name="Henn M.R."/>
            <person name="Nusbaum C."/>
            <person name="Birren B."/>
        </authorList>
    </citation>
    <scope>NUCLEOTIDE SEQUENCE [LARGE SCALE GENOMIC DNA]</scope>
</reference>
<dbReference type="EMBL" id="JH712522">
    <property type="protein sequence ID" value="EFO21570.1"/>
    <property type="molecule type" value="Genomic_DNA"/>
</dbReference>